<dbReference type="EMBL" id="CM047739">
    <property type="protein sequence ID" value="KAJ0042492.1"/>
    <property type="molecule type" value="Genomic_DNA"/>
</dbReference>
<comment type="caution">
    <text evidence="1">The sequence shown here is derived from an EMBL/GenBank/DDBJ whole genome shotgun (WGS) entry which is preliminary data.</text>
</comment>
<accession>A0ACC0YXD3</accession>
<keyword evidence="2" id="KW-1185">Reference proteome</keyword>
<organism evidence="1 2">
    <name type="scientific">Pistacia integerrima</name>
    <dbReference type="NCBI Taxonomy" id="434235"/>
    <lineage>
        <taxon>Eukaryota</taxon>
        <taxon>Viridiplantae</taxon>
        <taxon>Streptophyta</taxon>
        <taxon>Embryophyta</taxon>
        <taxon>Tracheophyta</taxon>
        <taxon>Spermatophyta</taxon>
        <taxon>Magnoliopsida</taxon>
        <taxon>eudicotyledons</taxon>
        <taxon>Gunneridae</taxon>
        <taxon>Pentapetalae</taxon>
        <taxon>rosids</taxon>
        <taxon>malvids</taxon>
        <taxon>Sapindales</taxon>
        <taxon>Anacardiaceae</taxon>
        <taxon>Pistacia</taxon>
    </lineage>
</organism>
<name>A0ACC0YXD3_9ROSI</name>
<dbReference type="Proteomes" id="UP001163603">
    <property type="component" value="Chromosome 4"/>
</dbReference>
<gene>
    <name evidence="1" type="ORF">Pint_18393</name>
</gene>
<evidence type="ECO:0000313" key="2">
    <source>
        <dbReference type="Proteomes" id="UP001163603"/>
    </source>
</evidence>
<evidence type="ECO:0000313" key="1">
    <source>
        <dbReference type="EMBL" id="KAJ0042492.1"/>
    </source>
</evidence>
<proteinExistence type="predicted"/>
<protein>
    <submittedName>
        <fullName evidence="1">Uncharacterized protein</fullName>
    </submittedName>
</protein>
<sequence length="238" mass="26854">MASSKMACSVLLLYFFPLELVVSPPDSLELMPLEINHAGTGWIVGRAFKAIIRVQKGGVGVYNPRILGNEHTKAQMGRKRWPRLTLSSDVSNWTKMETSLEAKETDPKARLQLTTSQKGGHMDRSSGHGFRNDLARMLADVKPRFMTFPVGPWEERPGHYGDVWKYWTDDGMGYFEFLQLSEDLGTLPIWVSNMGIAHNHNDQISSDDLQPFVQEALDGLEFARGDKNSTWDILNLLT</sequence>
<reference evidence="2" key="1">
    <citation type="journal article" date="2023" name="G3 (Bethesda)">
        <title>Genome assembly and association tests identify interacting loci associated with vigor, precocity, and sex in interspecific pistachio rootstocks.</title>
        <authorList>
            <person name="Palmer W."/>
            <person name="Jacygrad E."/>
            <person name="Sagayaradj S."/>
            <person name="Cavanaugh K."/>
            <person name="Han R."/>
            <person name="Bertier L."/>
            <person name="Beede B."/>
            <person name="Kafkas S."/>
            <person name="Golino D."/>
            <person name="Preece J."/>
            <person name="Michelmore R."/>
        </authorList>
    </citation>
    <scope>NUCLEOTIDE SEQUENCE [LARGE SCALE GENOMIC DNA]</scope>
</reference>